<evidence type="ECO:0000259" key="7">
    <source>
        <dbReference type="PROSITE" id="PS50102"/>
    </source>
</evidence>
<dbReference type="OrthoDB" id="267048at2759"/>
<keyword evidence="4" id="KW-0539">Nucleus</keyword>
<feature type="compositionally biased region" description="Basic and acidic residues" evidence="6">
    <location>
        <begin position="668"/>
        <end position="679"/>
    </location>
</feature>
<dbReference type="InterPro" id="IPR035979">
    <property type="entry name" value="RBD_domain_sf"/>
</dbReference>
<dbReference type="Proteomes" id="UP000054481">
    <property type="component" value="Unassembled WGS sequence"/>
</dbReference>
<sequence length="730" mass="82089">MVAPKNDRKRQHSEVEGAGTAVPDSPEATPSKQNKRARVEEKRSLFVRSLPPNATNESLAEFFSQHFPVKHAVVVRDHKTKESRGYGFVTFADAEDASEAQKTLDKSQWEGRCLRVDVAEPRQRKGDKEAGEAPVKKPGKPEFEKPPKLIVRNLPWTIKTSEQLSNLFRSFGKVKFADLPSTQGKLKGFGFVTIRGKKNAEKALEAINGKEIDGRTLAVDWAVDKETWERQTNTQNDDTASKDDKEPDGESETSIPAESETKSAAQKELDADLQNFLKNHLQNLEEESDDDDDKDDDEEEDAPPNDKEMKEAQRPKVTDNSSTLFIRNLPFTTTDEQLKGFFASFGPVRYARVVVDKITDKPAGTGFVCFFKESDAKACVKGAPRPKPLAAGAKQSLLVDENADPSGRYTMDGRLLQVAQAVNKEEATNLAESSLSKRREKDKRRLYLLSEGAVGRGSPLFDLLSPAELGMRQASAVQRKKLVQSNPSLHLSLTRLAIRNIPRQIGSKDLKELARKAIVGFAKDVKEGRRQPLSKEENARDDKDVKERERQRRQKGKGIVRQAKVVFESNQGSKVPEQSGAGKSRGYGFIEYTSHHWALMGLRYLNGYELQGDNGRKQRLIVEFAIENAQIVQRRRAMEEKSAQIAQAKKAEDGQANDESDDDEDLEEQPKPDPRERAKGKGRKGKRRDEDDMNLEDEEAKDSKKEDMKQKLIARKRLMRKKKANVRGKK</sequence>
<evidence type="ECO:0000256" key="4">
    <source>
        <dbReference type="ARBA" id="ARBA00023242"/>
    </source>
</evidence>
<proteinExistence type="predicted"/>
<dbReference type="Gene3D" id="3.30.70.330">
    <property type="match status" value="4"/>
</dbReference>
<evidence type="ECO:0000256" key="5">
    <source>
        <dbReference type="PROSITE-ProRule" id="PRU00176"/>
    </source>
</evidence>
<feature type="region of interest" description="Disordered" evidence="6">
    <location>
        <begin position="1"/>
        <end position="51"/>
    </location>
</feature>
<comment type="subcellular location">
    <subcellularLocation>
        <location evidence="1">Nucleus</location>
    </subcellularLocation>
</comment>
<dbReference type="InterPro" id="IPR051945">
    <property type="entry name" value="RRM_MRD1_RNA_proc_ribogen"/>
</dbReference>
<feature type="domain" description="RRM" evidence="7">
    <location>
        <begin position="322"/>
        <end position="423"/>
    </location>
</feature>
<name>A0A0F7ZI32_9HYPO</name>
<dbReference type="Pfam" id="PF00076">
    <property type="entry name" value="RRM_1"/>
    <property type="match status" value="3"/>
</dbReference>
<keyword evidence="9" id="KW-1185">Reference proteome</keyword>
<organism evidence="8 9">
    <name type="scientific">Hirsutella minnesotensis 3608</name>
    <dbReference type="NCBI Taxonomy" id="1043627"/>
    <lineage>
        <taxon>Eukaryota</taxon>
        <taxon>Fungi</taxon>
        <taxon>Dikarya</taxon>
        <taxon>Ascomycota</taxon>
        <taxon>Pezizomycotina</taxon>
        <taxon>Sordariomycetes</taxon>
        <taxon>Hypocreomycetidae</taxon>
        <taxon>Hypocreales</taxon>
        <taxon>Ophiocordycipitaceae</taxon>
        <taxon>Hirsutella</taxon>
    </lineage>
</organism>
<dbReference type="AlphaFoldDB" id="A0A0F7ZI32"/>
<dbReference type="EMBL" id="KQ030535">
    <property type="protein sequence ID" value="KJZ73381.1"/>
    <property type="molecule type" value="Genomic_DNA"/>
</dbReference>
<feature type="domain" description="RRM" evidence="7">
    <location>
        <begin position="147"/>
        <end position="224"/>
    </location>
</feature>
<dbReference type="SMART" id="SM00360">
    <property type="entry name" value="RRM"/>
    <property type="match status" value="4"/>
</dbReference>
<dbReference type="FunFam" id="3.30.70.330:FF:000406">
    <property type="entry name" value="Related to Nucleolar protein NOP4"/>
    <property type="match status" value="1"/>
</dbReference>
<feature type="domain" description="RRM" evidence="7">
    <location>
        <begin position="494"/>
        <end position="627"/>
    </location>
</feature>
<dbReference type="InterPro" id="IPR000504">
    <property type="entry name" value="RRM_dom"/>
</dbReference>
<feature type="compositionally biased region" description="Basic and acidic residues" evidence="6">
    <location>
        <begin position="304"/>
        <end position="317"/>
    </location>
</feature>
<dbReference type="CDD" id="cd12676">
    <property type="entry name" value="RRM3_Nop4p"/>
    <property type="match status" value="1"/>
</dbReference>
<feature type="region of interest" description="Disordered" evidence="6">
    <location>
        <begin position="285"/>
        <end position="321"/>
    </location>
</feature>
<gene>
    <name evidence="8" type="ORF">HIM_07175</name>
</gene>
<evidence type="ECO:0000256" key="3">
    <source>
        <dbReference type="ARBA" id="ARBA00022884"/>
    </source>
</evidence>
<dbReference type="InterPro" id="IPR034808">
    <property type="entry name" value="Nop4p_RRM3"/>
</dbReference>
<feature type="compositionally biased region" description="Basic residues" evidence="6">
    <location>
        <begin position="712"/>
        <end position="730"/>
    </location>
</feature>
<dbReference type="GO" id="GO:0005730">
    <property type="term" value="C:nucleolus"/>
    <property type="evidence" value="ECO:0007669"/>
    <property type="project" value="TreeGrafter"/>
</dbReference>
<dbReference type="GO" id="GO:0003729">
    <property type="term" value="F:mRNA binding"/>
    <property type="evidence" value="ECO:0007669"/>
    <property type="project" value="TreeGrafter"/>
</dbReference>
<keyword evidence="2" id="KW-0677">Repeat</keyword>
<evidence type="ECO:0000313" key="9">
    <source>
        <dbReference type="Proteomes" id="UP000054481"/>
    </source>
</evidence>
<feature type="compositionally biased region" description="Acidic residues" evidence="6">
    <location>
        <begin position="655"/>
        <end position="667"/>
    </location>
</feature>
<dbReference type="InterPro" id="IPR012677">
    <property type="entry name" value="Nucleotide-bd_a/b_plait_sf"/>
</dbReference>
<dbReference type="PROSITE" id="PS50102">
    <property type="entry name" value="RRM"/>
    <property type="match status" value="4"/>
</dbReference>
<feature type="compositionally biased region" description="Basic and acidic residues" evidence="6">
    <location>
        <begin position="701"/>
        <end position="710"/>
    </location>
</feature>
<dbReference type="SUPFAM" id="SSF54928">
    <property type="entry name" value="RNA-binding domain, RBD"/>
    <property type="match status" value="3"/>
</dbReference>
<keyword evidence="3 5" id="KW-0694">RNA-binding</keyword>
<feature type="region of interest" description="Disordered" evidence="6">
    <location>
        <begin position="228"/>
        <end position="265"/>
    </location>
</feature>
<feature type="compositionally biased region" description="Basic and acidic residues" evidence="6">
    <location>
        <begin position="529"/>
        <end position="550"/>
    </location>
</feature>
<dbReference type="PANTHER" id="PTHR48039:SF5">
    <property type="entry name" value="RNA-BINDING PROTEIN 28"/>
    <property type="match status" value="1"/>
</dbReference>
<evidence type="ECO:0000256" key="6">
    <source>
        <dbReference type="SAM" id="MobiDB-lite"/>
    </source>
</evidence>
<feature type="domain" description="RRM" evidence="7">
    <location>
        <begin position="43"/>
        <end position="121"/>
    </location>
</feature>
<feature type="compositionally biased region" description="Acidic residues" evidence="6">
    <location>
        <begin position="285"/>
        <end position="303"/>
    </location>
</feature>
<feature type="region of interest" description="Disordered" evidence="6">
    <location>
        <begin position="118"/>
        <end position="146"/>
    </location>
</feature>
<evidence type="ECO:0000256" key="1">
    <source>
        <dbReference type="ARBA" id="ARBA00004123"/>
    </source>
</evidence>
<evidence type="ECO:0000256" key="2">
    <source>
        <dbReference type="ARBA" id="ARBA00022737"/>
    </source>
</evidence>
<protein>
    <recommendedName>
        <fullName evidence="7">RRM domain-containing protein</fullName>
    </recommendedName>
</protein>
<evidence type="ECO:0000313" key="8">
    <source>
        <dbReference type="EMBL" id="KJZ73381.1"/>
    </source>
</evidence>
<dbReference type="PANTHER" id="PTHR48039">
    <property type="entry name" value="RNA-BINDING MOTIF PROTEIN 14B"/>
    <property type="match status" value="1"/>
</dbReference>
<feature type="region of interest" description="Disordered" evidence="6">
    <location>
        <begin position="529"/>
        <end position="563"/>
    </location>
</feature>
<accession>A0A0F7ZI32</accession>
<feature type="compositionally biased region" description="Acidic residues" evidence="6">
    <location>
        <begin position="691"/>
        <end position="700"/>
    </location>
</feature>
<reference evidence="8 9" key="1">
    <citation type="journal article" date="2014" name="Genome Biol. Evol.">
        <title>Comparative genomics and transcriptomics analyses reveal divergent lifestyle features of nematode endoparasitic fungus Hirsutella minnesotensis.</title>
        <authorList>
            <person name="Lai Y."/>
            <person name="Liu K."/>
            <person name="Zhang X."/>
            <person name="Zhang X."/>
            <person name="Li K."/>
            <person name="Wang N."/>
            <person name="Shu C."/>
            <person name="Wu Y."/>
            <person name="Wang C."/>
            <person name="Bushley K.E."/>
            <person name="Xiang M."/>
            <person name="Liu X."/>
        </authorList>
    </citation>
    <scope>NUCLEOTIDE SEQUENCE [LARGE SCALE GENOMIC DNA]</scope>
    <source>
        <strain evidence="8 9">3608</strain>
    </source>
</reference>
<feature type="region of interest" description="Disordered" evidence="6">
    <location>
        <begin position="642"/>
        <end position="730"/>
    </location>
</feature>